<reference evidence="1" key="1">
    <citation type="submission" date="2021-06" db="EMBL/GenBank/DDBJ databases">
        <authorList>
            <consortium name="DOE Joint Genome Institute"/>
            <person name="Mondo S.J."/>
            <person name="Amses K.R."/>
            <person name="Simmons D.R."/>
            <person name="Longcore J.E."/>
            <person name="Seto K."/>
            <person name="Alves G.H."/>
            <person name="Bonds A.E."/>
            <person name="Quandt C.A."/>
            <person name="Davis W.J."/>
            <person name="Chang Y."/>
            <person name="Letcher P.M."/>
            <person name="Powell M.J."/>
            <person name="Kuo A."/>
            <person name="Labutti K."/>
            <person name="Pangilinan J."/>
            <person name="Andreopoulos W."/>
            <person name="Tritt A."/>
            <person name="Riley R."/>
            <person name="Hundley H."/>
            <person name="Johnson J."/>
            <person name="Lipzen A."/>
            <person name="Barry K."/>
            <person name="Berbee M.L."/>
            <person name="Buchler N.E."/>
            <person name="Grigoriev I.V."/>
            <person name="Spatafora J.W."/>
            <person name="Stajich J.E."/>
            <person name="James T.Y."/>
        </authorList>
    </citation>
    <scope>NUCLEOTIDE SEQUENCE</scope>
    <source>
        <strain evidence="1">AG</strain>
    </source>
</reference>
<sequence>MPYIPAKLLYTFLFACQGSAPVYLGLFYSEQLGLKRDQIGLLAAIGKIRNLTY</sequence>
<dbReference type="RefSeq" id="XP_051441073.1">
    <property type="nucleotide sequence ID" value="XM_051591897.1"/>
</dbReference>
<comment type="caution">
    <text evidence="1">The sequence shown here is derived from an EMBL/GenBank/DDBJ whole genome shotgun (WGS) entry which is preliminary data.</text>
</comment>
<dbReference type="EMBL" id="MU620963">
    <property type="protein sequence ID" value="KAI8576069.1"/>
    <property type="molecule type" value="Genomic_DNA"/>
</dbReference>
<dbReference type="AlphaFoldDB" id="A0AAD5E3J1"/>
<dbReference type="GeneID" id="75917240"/>
<organism evidence="1 2">
    <name type="scientific">Umbelopsis ramanniana AG</name>
    <dbReference type="NCBI Taxonomy" id="1314678"/>
    <lineage>
        <taxon>Eukaryota</taxon>
        <taxon>Fungi</taxon>
        <taxon>Fungi incertae sedis</taxon>
        <taxon>Mucoromycota</taxon>
        <taxon>Mucoromycotina</taxon>
        <taxon>Umbelopsidomycetes</taxon>
        <taxon>Umbelopsidales</taxon>
        <taxon>Umbelopsidaceae</taxon>
        <taxon>Umbelopsis</taxon>
    </lineage>
</organism>
<reference evidence="1" key="2">
    <citation type="journal article" date="2022" name="Proc. Natl. Acad. Sci. U.S.A.">
        <title>Diploid-dominant life cycles characterize the early evolution of Fungi.</title>
        <authorList>
            <person name="Amses K.R."/>
            <person name="Simmons D.R."/>
            <person name="Longcore J.E."/>
            <person name="Mondo S.J."/>
            <person name="Seto K."/>
            <person name="Jeronimo G.H."/>
            <person name="Bonds A.E."/>
            <person name="Quandt C.A."/>
            <person name="Davis W.J."/>
            <person name="Chang Y."/>
            <person name="Federici B.A."/>
            <person name="Kuo A."/>
            <person name="LaButti K."/>
            <person name="Pangilinan J."/>
            <person name="Andreopoulos W."/>
            <person name="Tritt A."/>
            <person name="Riley R."/>
            <person name="Hundley H."/>
            <person name="Johnson J."/>
            <person name="Lipzen A."/>
            <person name="Barry K."/>
            <person name="Lang B.F."/>
            <person name="Cuomo C.A."/>
            <person name="Buchler N.E."/>
            <person name="Grigoriev I.V."/>
            <person name="Spatafora J.W."/>
            <person name="Stajich J.E."/>
            <person name="James T.Y."/>
        </authorList>
    </citation>
    <scope>NUCLEOTIDE SEQUENCE</scope>
    <source>
        <strain evidence="1">AG</strain>
    </source>
</reference>
<accession>A0AAD5E3J1</accession>
<protein>
    <submittedName>
        <fullName evidence="1">Uncharacterized protein</fullName>
    </submittedName>
</protein>
<gene>
    <name evidence="1" type="ORF">K450DRAFT_258756</name>
</gene>
<proteinExistence type="predicted"/>
<evidence type="ECO:0000313" key="1">
    <source>
        <dbReference type="EMBL" id="KAI8576069.1"/>
    </source>
</evidence>
<evidence type="ECO:0000313" key="2">
    <source>
        <dbReference type="Proteomes" id="UP001206595"/>
    </source>
</evidence>
<name>A0AAD5E3J1_UMBRA</name>
<keyword evidence="2" id="KW-1185">Reference proteome</keyword>
<dbReference type="Proteomes" id="UP001206595">
    <property type="component" value="Unassembled WGS sequence"/>
</dbReference>